<dbReference type="EMBL" id="UGXH01000003">
    <property type="protein sequence ID" value="SUG54373.1"/>
    <property type="molecule type" value="Genomic_DNA"/>
</dbReference>
<name>A0A379TVD6_SALDZ</name>
<dbReference type="AlphaFoldDB" id="A0A379TVD6"/>
<protein>
    <submittedName>
        <fullName evidence="1">Glycogen synthesis protein GlgS</fullName>
    </submittedName>
</protein>
<gene>
    <name evidence="1" type="primary">glgS_2</name>
    <name evidence="1" type="ORF">NCTC10060_01462</name>
</gene>
<dbReference type="RefSeq" id="WP_136058105.1">
    <property type="nucleotide sequence ID" value="NZ_DACWWF010000001.1"/>
</dbReference>
<dbReference type="Proteomes" id="UP000254633">
    <property type="component" value="Unassembled WGS sequence"/>
</dbReference>
<dbReference type="Pfam" id="PF08971">
    <property type="entry name" value="GlgS"/>
    <property type="match status" value="1"/>
</dbReference>
<reference evidence="1 2" key="1">
    <citation type="submission" date="2018-06" db="EMBL/GenBank/DDBJ databases">
        <authorList>
            <consortium name="Pathogen Informatics"/>
            <person name="Doyle S."/>
        </authorList>
    </citation>
    <scope>NUCLEOTIDE SEQUENCE [LARGE SCALE GENOMIC DNA]</scope>
    <source>
        <strain evidence="1 2">NCTC10060</strain>
    </source>
</reference>
<organism evidence="1 2">
    <name type="scientific">Salmonella diarizonae</name>
    <dbReference type="NCBI Taxonomy" id="59204"/>
    <lineage>
        <taxon>Bacteria</taxon>
        <taxon>Pseudomonadati</taxon>
        <taxon>Pseudomonadota</taxon>
        <taxon>Gammaproteobacteria</taxon>
        <taxon>Enterobacterales</taxon>
        <taxon>Enterobacteriaceae</taxon>
        <taxon>Salmonella</taxon>
    </lineage>
</organism>
<dbReference type="InterPro" id="IPR015065">
    <property type="entry name" value="GlgS"/>
</dbReference>
<dbReference type="InterPro" id="IPR036295">
    <property type="entry name" value="GlgS_sf"/>
</dbReference>
<evidence type="ECO:0000313" key="2">
    <source>
        <dbReference type="Proteomes" id="UP000254633"/>
    </source>
</evidence>
<proteinExistence type="predicted"/>
<dbReference type="Gene3D" id="1.20.970.20">
    <property type="entry name" value="Glycogen synthesis protein GlgS"/>
    <property type="match status" value="1"/>
</dbReference>
<sequence length="73" mass="8540">MKKSTDDIYAFSNFEFLAITFAQMTVQGREINMDAVTGNMDEKQREWFLARYRFWLASYAGNAGETDKNDIIR</sequence>
<evidence type="ECO:0000313" key="1">
    <source>
        <dbReference type="EMBL" id="SUG54373.1"/>
    </source>
</evidence>
<dbReference type="SUPFAM" id="SSF109747">
    <property type="entry name" value="Glycogen synthesis protein GlgS"/>
    <property type="match status" value="1"/>
</dbReference>
<accession>A0A379TVD6</accession>